<evidence type="ECO:0000256" key="3">
    <source>
        <dbReference type="ARBA" id="ARBA00006083"/>
    </source>
</evidence>
<dbReference type="OrthoDB" id="7202371at2759"/>
<dbReference type="InterPro" id="IPR006331">
    <property type="entry name" value="ADGF"/>
</dbReference>
<dbReference type="GO" id="GO:0046103">
    <property type="term" value="P:inosine biosynthetic process"/>
    <property type="evidence" value="ECO:0007669"/>
    <property type="project" value="TreeGrafter"/>
</dbReference>
<dbReference type="EC" id="3.5.4.4" evidence="4"/>
<dbReference type="Gene3D" id="3.20.20.140">
    <property type="entry name" value="Metal-dependent hydrolases"/>
    <property type="match status" value="1"/>
</dbReference>
<evidence type="ECO:0000259" key="12">
    <source>
        <dbReference type="Pfam" id="PF00962"/>
    </source>
</evidence>
<comment type="similarity">
    <text evidence="3">Belongs to the metallo-dependent hydrolases superfamily. Adenosine and AMP deaminases family. ADGF subfamily.</text>
</comment>
<comment type="subcellular location">
    <subcellularLocation>
        <location evidence="2">Secreted</location>
    </subcellularLocation>
</comment>
<evidence type="ECO:0000256" key="11">
    <source>
        <dbReference type="SAM" id="SignalP"/>
    </source>
</evidence>
<dbReference type="InterPro" id="IPR032466">
    <property type="entry name" value="Metal_Hydrolase"/>
</dbReference>
<feature type="chain" id="PRO_5035845584" description="Adenosine deaminase" evidence="11">
    <location>
        <begin position="19"/>
        <end position="501"/>
    </location>
</feature>
<reference evidence="14" key="1">
    <citation type="submission" date="2022-03" db="EMBL/GenBank/DDBJ databases">
        <authorList>
            <person name="Lindestad O."/>
        </authorList>
    </citation>
    <scope>NUCLEOTIDE SEQUENCE</scope>
</reference>
<evidence type="ECO:0000256" key="2">
    <source>
        <dbReference type="ARBA" id="ARBA00004613"/>
    </source>
</evidence>
<evidence type="ECO:0000259" key="13">
    <source>
        <dbReference type="Pfam" id="PF08451"/>
    </source>
</evidence>
<dbReference type="SUPFAM" id="SSF51556">
    <property type="entry name" value="Metallo-dependent hydrolases"/>
    <property type="match status" value="1"/>
</dbReference>
<keyword evidence="15" id="KW-1185">Reference proteome</keyword>
<evidence type="ECO:0000256" key="6">
    <source>
        <dbReference type="ARBA" id="ARBA00022525"/>
    </source>
</evidence>
<proteinExistence type="inferred from homology"/>
<dbReference type="InterPro" id="IPR006330">
    <property type="entry name" value="Ado/ade_deaminase"/>
</dbReference>
<dbReference type="Pfam" id="PF00962">
    <property type="entry name" value="A_deaminase"/>
    <property type="match status" value="1"/>
</dbReference>
<keyword evidence="8 11" id="KW-0732">Signal</keyword>
<dbReference type="GO" id="GO:0006154">
    <property type="term" value="P:adenosine catabolic process"/>
    <property type="evidence" value="ECO:0007669"/>
    <property type="project" value="InterPro"/>
</dbReference>
<evidence type="ECO:0000256" key="7">
    <source>
        <dbReference type="ARBA" id="ARBA00022723"/>
    </source>
</evidence>
<comment type="caution">
    <text evidence="14">The sequence shown here is derived from an EMBL/GenBank/DDBJ whole genome shotgun (WGS) entry which is preliminary data.</text>
</comment>
<comment type="catalytic activity">
    <reaction evidence="10">
        <text>adenosine + H2O + H(+) = inosine + NH4(+)</text>
        <dbReference type="Rhea" id="RHEA:24408"/>
        <dbReference type="ChEBI" id="CHEBI:15377"/>
        <dbReference type="ChEBI" id="CHEBI:15378"/>
        <dbReference type="ChEBI" id="CHEBI:16335"/>
        <dbReference type="ChEBI" id="CHEBI:17596"/>
        <dbReference type="ChEBI" id="CHEBI:28938"/>
        <dbReference type="EC" id="3.5.4.4"/>
    </reaction>
</comment>
<gene>
    <name evidence="14" type="primary">jg13096</name>
    <name evidence="14" type="ORF">PAEG_LOCUS15545</name>
</gene>
<evidence type="ECO:0000313" key="14">
    <source>
        <dbReference type="EMBL" id="CAH2238459.1"/>
    </source>
</evidence>
<accession>A0A8S4RLR2</accession>
<evidence type="ECO:0000256" key="9">
    <source>
        <dbReference type="ARBA" id="ARBA00022801"/>
    </source>
</evidence>
<dbReference type="EMBL" id="CAKXAJ010025344">
    <property type="protein sequence ID" value="CAH2238459.1"/>
    <property type="molecule type" value="Genomic_DNA"/>
</dbReference>
<dbReference type="PANTHER" id="PTHR11409">
    <property type="entry name" value="ADENOSINE DEAMINASE"/>
    <property type="match status" value="1"/>
</dbReference>
<dbReference type="AlphaFoldDB" id="A0A8S4RLR2"/>
<dbReference type="GO" id="GO:0046872">
    <property type="term" value="F:metal ion binding"/>
    <property type="evidence" value="ECO:0007669"/>
    <property type="project" value="UniProtKB-KW"/>
</dbReference>
<organism evidence="14 15">
    <name type="scientific">Pararge aegeria aegeria</name>
    <dbReference type="NCBI Taxonomy" id="348720"/>
    <lineage>
        <taxon>Eukaryota</taxon>
        <taxon>Metazoa</taxon>
        <taxon>Ecdysozoa</taxon>
        <taxon>Arthropoda</taxon>
        <taxon>Hexapoda</taxon>
        <taxon>Insecta</taxon>
        <taxon>Pterygota</taxon>
        <taxon>Neoptera</taxon>
        <taxon>Endopterygota</taxon>
        <taxon>Lepidoptera</taxon>
        <taxon>Glossata</taxon>
        <taxon>Ditrysia</taxon>
        <taxon>Papilionoidea</taxon>
        <taxon>Nymphalidae</taxon>
        <taxon>Satyrinae</taxon>
        <taxon>Satyrini</taxon>
        <taxon>Parargina</taxon>
        <taxon>Pararge</taxon>
    </lineage>
</organism>
<comment type="cofactor">
    <cofactor evidence="1">
        <name>Zn(2+)</name>
        <dbReference type="ChEBI" id="CHEBI:29105"/>
    </cofactor>
</comment>
<dbReference type="PANTHER" id="PTHR11409:SF39">
    <property type="entry name" value="ADENOSINE DEAMINASE 2"/>
    <property type="match status" value="1"/>
</dbReference>
<evidence type="ECO:0000313" key="15">
    <source>
        <dbReference type="Proteomes" id="UP000838756"/>
    </source>
</evidence>
<evidence type="ECO:0000256" key="1">
    <source>
        <dbReference type="ARBA" id="ARBA00001947"/>
    </source>
</evidence>
<evidence type="ECO:0000256" key="5">
    <source>
        <dbReference type="ARBA" id="ARBA00018099"/>
    </source>
</evidence>
<dbReference type="GO" id="GO:0004000">
    <property type="term" value="F:adenosine deaminase activity"/>
    <property type="evidence" value="ECO:0007669"/>
    <property type="project" value="InterPro"/>
</dbReference>
<keyword evidence="6" id="KW-0964">Secreted</keyword>
<dbReference type="FunFam" id="3.20.20.140:FF:000017">
    <property type="entry name" value="Adenosine deaminase 2"/>
    <property type="match status" value="1"/>
</dbReference>
<sequence>MWTTVLCTLIYLVSSVITSHDFEKVLEERNYLIQKGLDLMLGSEIVLSDNEEKANKIIMELKEKEIDYGFVNPQYYNFSNHFFEYKEQVKKSELFKIIQKMPKGAVLHAHDTGILSPDYVVSLTYLDNLFVCFEENNIQFLFSLETPTSPCNTAWQLMRDARYSSGNVEKFDANLKKHFSIVIDNPHEVYTNVNAVWSEFQQYFIATTGLFTYKPVWEKYFYDSLLAFREDNVMYVEMRSVLPDLYDLYGNEYDILDTAASYKKVSEEFVKDYPDFFGAKLIYAPLRAVDIETVKEYISIARKLKENFPDFFAGFDLVGQEDLGSPIKDFLEVLYETGDDLNYFFHAGETNWHGMTTDENLVDAIVLNTRRIGHGYAIIKHPLLIEEVKKRNIALEVNVISNAVLELVGDIRNHPLAAFLATNLPVVISSDDPGVWESEPLTHDFYVTFVGVASRRADLRLLKKLALNSLYYSEYSNKDQIVHEFEIKWTRFIESIVKTQW</sequence>
<evidence type="ECO:0000256" key="10">
    <source>
        <dbReference type="ARBA" id="ARBA00047764"/>
    </source>
</evidence>
<keyword evidence="7" id="KW-0479">Metal-binding</keyword>
<feature type="domain" description="Adenosine/AMP deaminase N-terminal" evidence="13">
    <location>
        <begin position="22"/>
        <end position="98"/>
    </location>
</feature>
<evidence type="ECO:0000256" key="8">
    <source>
        <dbReference type="ARBA" id="ARBA00022729"/>
    </source>
</evidence>
<name>A0A8S4RLR2_9NEOP</name>
<keyword evidence="9" id="KW-0378">Hydrolase</keyword>
<dbReference type="InterPro" id="IPR001365">
    <property type="entry name" value="A_deaminase_dom"/>
</dbReference>
<feature type="signal peptide" evidence="11">
    <location>
        <begin position="1"/>
        <end position="18"/>
    </location>
</feature>
<protein>
    <recommendedName>
        <fullName evidence="5">Adenosine deaminase</fullName>
        <ecNumber evidence="4">3.5.4.4</ecNumber>
    </recommendedName>
</protein>
<dbReference type="GO" id="GO:0005615">
    <property type="term" value="C:extracellular space"/>
    <property type="evidence" value="ECO:0007669"/>
    <property type="project" value="InterPro"/>
</dbReference>
<evidence type="ECO:0000256" key="4">
    <source>
        <dbReference type="ARBA" id="ARBA00012784"/>
    </source>
</evidence>
<feature type="domain" description="Adenosine deaminase" evidence="12">
    <location>
        <begin position="194"/>
        <end position="474"/>
    </location>
</feature>
<dbReference type="Proteomes" id="UP000838756">
    <property type="component" value="Unassembled WGS sequence"/>
</dbReference>
<dbReference type="NCBIfam" id="TIGR01431">
    <property type="entry name" value="adm_rel"/>
    <property type="match status" value="1"/>
</dbReference>
<dbReference type="Pfam" id="PF08451">
    <property type="entry name" value="A_deaminase_N"/>
    <property type="match status" value="1"/>
</dbReference>
<dbReference type="InterPro" id="IPR013659">
    <property type="entry name" value="A_deaminase_N"/>
</dbReference>